<protein>
    <submittedName>
        <fullName evidence="1">Uncharacterized protein</fullName>
    </submittedName>
</protein>
<reference evidence="1" key="1">
    <citation type="submission" date="2023-06" db="EMBL/GenBank/DDBJ databases">
        <title>Genome-scale phylogeny and comparative genomics of the fungal order Sordariales.</title>
        <authorList>
            <consortium name="Lawrence Berkeley National Laboratory"/>
            <person name="Hensen N."/>
            <person name="Bonometti L."/>
            <person name="Westerberg I."/>
            <person name="Brannstrom I.O."/>
            <person name="Guillou S."/>
            <person name="Cros-Aarteil S."/>
            <person name="Calhoun S."/>
            <person name="Haridas S."/>
            <person name="Kuo A."/>
            <person name="Mondo S."/>
            <person name="Pangilinan J."/>
            <person name="Riley R."/>
            <person name="Labutti K."/>
            <person name="Andreopoulos B."/>
            <person name="Lipzen A."/>
            <person name="Chen C."/>
            <person name="Yanf M."/>
            <person name="Daum C."/>
            <person name="Ng V."/>
            <person name="Clum A."/>
            <person name="Steindorff A."/>
            <person name="Ohm R."/>
            <person name="Martin F."/>
            <person name="Silar P."/>
            <person name="Natvig D."/>
            <person name="Lalanne C."/>
            <person name="Gautier V."/>
            <person name="Ament-Velasquez S.L."/>
            <person name="Kruys A."/>
            <person name="Hutchinson M.I."/>
            <person name="Powell A.J."/>
            <person name="Barry K."/>
            <person name="Miller A.N."/>
            <person name="Grigoriev I.V."/>
            <person name="Debuchy R."/>
            <person name="Gladieux P."/>
            <person name="Thoren M.H."/>
            <person name="Johannesson H."/>
        </authorList>
    </citation>
    <scope>NUCLEOTIDE SEQUENCE</scope>
    <source>
        <strain evidence="1">CBS 540.89</strain>
    </source>
</reference>
<evidence type="ECO:0000313" key="2">
    <source>
        <dbReference type="Proteomes" id="UP001172159"/>
    </source>
</evidence>
<evidence type="ECO:0000313" key="1">
    <source>
        <dbReference type="EMBL" id="KAK0748172.1"/>
    </source>
</evidence>
<name>A0AA40K7F8_9PEZI</name>
<dbReference type="AlphaFoldDB" id="A0AA40K7F8"/>
<organism evidence="1 2">
    <name type="scientific">Apiosordaria backusii</name>
    <dbReference type="NCBI Taxonomy" id="314023"/>
    <lineage>
        <taxon>Eukaryota</taxon>
        <taxon>Fungi</taxon>
        <taxon>Dikarya</taxon>
        <taxon>Ascomycota</taxon>
        <taxon>Pezizomycotina</taxon>
        <taxon>Sordariomycetes</taxon>
        <taxon>Sordariomycetidae</taxon>
        <taxon>Sordariales</taxon>
        <taxon>Lasiosphaeriaceae</taxon>
        <taxon>Apiosordaria</taxon>
    </lineage>
</organism>
<gene>
    <name evidence="1" type="ORF">B0T21DRAFT_17605</name>
</gene>
<dbReference type="EMBL" id="JAUKTV010000001">
    <property type="protein sequence ID" value="KAK0748172.1"/>
    <property type="molecule type" value="Genomic_DNA"/>
</dbReference>
<proteinExistence type="predicted"/>
<keyword evidence="2" id="KW-1185">Reference proteome</keyword>
<accession>A0AA40K7F8</accession>
<sequence>MRKGGEMAETELQHVLSLRLVTGHLCHDGSGTATGAHRRVCDTAGGRCQRVPPLTSDHL</sequence>
<comment type="caution">
    <text evidence="1">The sequence shown here is derived from an EMBL/GenBank/DDBJ whole genome shotgun (WGS) entry which is preliminary data.</text>
</comment>
<dbReference type="Proteomes" id="UP001172159">
    <property type="component" value="Unassembled WGS sequence"/>
</dbReference>